<dbReference type="SUPFAM" id="SSF46894">
    <property type="entry name" value="C-terminal effector domain of the bipartite response regulators"/>
    <property type="match status" value="1"/>
</dbReference>
<dbReference type="Pfam" id="PF00486">
    <property type="entry name" value="Trans_reg_C"/>
    <property type="match status" value="1"/>
</dbReference>
<evidence type="ECO:0000256" key="6">
    <source>
        <dbReference type="SAM" id="MobiDB-lite"/>
    </source>
</evidence>
<evidence type="ECO:0000259" key="7">
    <source>
        <dbReference type="PROSITE" id="PS51755"/>
    </source>
</evidence>
<feature type="domain" description="OmpR/PhoB-type" evidence="7">
    <location>
        <begin position="1"/>
        <end position="97"/>
    </location>
</feature>
<dbReference type="EMBL" id="JBHMBS010000015">
    <property type="protein sequence ID" value="MFB9679400.1"/>
    <property type="molecule type" value="Genomic_DNA"/>
</dbReference>
<evidence type="ECO:0000313" key="8">
    <source>
        <dbReference type="EMBL" id="MFB9679400.1"/>
    </source>
</evidence>
<dbReference type="SUPFAM" id="SSF48452">
    <property type="entry name" value="TPR-like"/>
    <property type="match status" value="1"/>
</dbReference>
<reference evidence="8 9" key="1">
    <citation type="submission" date="2024-09" db="EMBL/GenBank/DDBJ databases">
        <authorList>
            <person name="Sun Q."/>
            <person name="Mori K."/>
        </authorList>
    </citation>
    <scope>NUCLEOTIDE SEQUENCE [LARGE SCALE GENOMIC DNA]</scope>
    <source>
        <strain evidence="8 9">JCM 3028</strain>
    </source>
</reference>
<dbReference type="Proteomes" id="UP001589610">
    <property type="component" value="Unassembled WGS sequence"/>
</dbReference>
<proteinExistence type="inferred from homology"/>
<comment type="caution">
    <text evidence="8">The sequence shown here is derived from an EMBL/GenBank/DDBJ whole genome shotgun (WGS) entry which is preliminary data.</text>
</comment>
<dbReference type="InterPro" id="IPR016032">
    <property type="entry name" value="Sig_transdc_resp-reg_C-effctor"/>
</dbReference>
<dbReference type="SMART" id="SM00862">
    <property type="entry name" value="Trans_reg_C"/>
    <property type="match status" value="1"/>
</dbReference>
<dbReference type="InterPro" id="IPR036388">
    <property type="entry name" value="WH-like_DNA-bd_sf"/>
</dbReference>
<dbReference type="Pfam" id="PF03704">
    <property type="entry name" value="BTAD"/>
    <property type="match status" value="1"/>
</dbReference>
<dbReference type="Gene3D" id="3.40.50.300">
    <property type="entry name" value="P-loop containing nucleotide triphosphate hydrolases"/>
    <property type="match status" value="1"/>
</dbReference>
<accession>A0ABV5TJW7</accession>
<dbReference type="InterPro" id="IPR051677">
    <property type="entry name" value="AfsR-DnrI-RedD_regulator"/>
</dbReference>
<dbReference type="PRINTS" id="PR00364">
    <property type="entry name" value="DISEASERSIST"/>
</dbReference>
<dbReference type="PANTHER" id="PTHR35807:SF1">
    <property type="entry name" value="TRANSCRIPTIONAL REGULATOR REDD"/>
    <property type="match status" value="1"/>
</dbReference>
<organism evidence="8 9">
    <name type="scientific">Streptosporangium vulgare</name>
    <dbReference type="NCBI Taxonomy" id="46190"/>
    <lineage>
        <taxon>Bacteria</taxon>
        <taxon>Bacillati</taxon>
        <taxon>Actinomycetota</taxon>
        <taxon>Actinomycetes</taxon>
        <taxon>Streptosporangiales</taxon>
        <taxon>Streptosporangiaceae</taxon>
        <taxon>Streptosporangium</taxon>
    </lineage>
</organism>
<feature type="region of interest" description="Disordered" evidence="6">
    <location>
        <begin position="632"/>
        <end position="655"/>
    </location>
</feature>
<evidence type="ECO:0000256" key="5">
    <source>
        <dbReference type="PROSITE-ProRule" id="PRU01091"/>
    </source>
</evidence>
<keyword evidence="9" id="KW-1185">Reference proteome</keyword>
<protein>
    <submittedName>
        <fullName evidence="8">BTAD domain-containing putative transcriptional regulator</fullName>
    </submittedName>
</protein>
<evidence type="ECO:0000256" key="2">
    <source>
        <dbReference type="ARBA" id="ARBA00023015"/>
    </source>
</evidence>
<dbReference type="CDD" id="cd00383">
    <property type="entry name" value="trans_reg_C"/>
    <property type="match status" value="1"/>
</dbReference>
<sequence length="707" mass="75745">MAGGLRWELLGSVRAWRGEVEIDLGAPQQRAILGVLLLREGAVTSQDQLISAIWGEEPPSAAAGMIRSYVSRLRRVLEDGSTAVVIESVAGGYVLPVTAGALDLVDFQRGIRAAHDARRIGDHEVEAAELRTALALWKGTPLAGVPGAYVDNERARLIELRFAAIEDLAAADLRSGRHAEAAPSLASIVIEQPLRERPRELLMLALYRSGRKADALALFQETQRLLADELGLDPGPELREMQRRILASDPSLATPRRDGPGRDGPGTAGSRHAGAVTIETARSLPPDLPEFVGRSGEVRRLAGMLEASDTQVPVVGVAGLPGIGKTTLAIHLGHRLAGEFPDGQFFIDLGASGDPLVALLRAAGIEAPPESSGERAALWRSLTIGRRSLVVLDNARDVDQVRPLLPGAGGAAVVITAQRRLFGLSHARWTKLEPFSEPEARVLLERMLGTARIEAEPGEARRLYELTAGLPQVVHAVGARLASRPDWSLAAAVRRLGVRGHDPEWGFEECGMIEGRYESTVRDLPRNQARALRLLAVPHAADFSLAAATAVLDLAPYKTESLLESLADLHLVETAGERYSFHNPIREYARARASLEEGEAACHAALVRLTRFYAATLRNALLATAPGLVPEALEAPEGPGQAGGGTGPETGLEFDGAGTARAWMRDERENLRETAAQAAEISDAPARWLTDMIGRAGLGDPRRSPVR</sequence>
<name>A0ABV5TJW7_9ACTN</name>
<dbReference type="RefSeq" id="WP_344749755.1">
    <property type="nucleotide sequence ID" value="NZ_BAAAWW010000206.1"/>
</dbReference>
<dbReference type="Gene3D" id="1.25.40.10">
    <property type="entry name" value="Tetratricopeptide repeat domain"/>
    <property type="match status" value="1"/>
</dbReference>
<keyword evidence="3 5" id="KW-0238">DNA-binding</keyword>
<dbReference type="InterPro" id="IPR005158">
    <property type="entry name" value="BTAD"/>
</dbReference>
<dbReference type="CDD" id="cd15831">
    <property type="entry name" value="BTAD"/>
    <property type="match status" value="1"/>
</dbReference>
<dbReference type="SUPFAM" id="SSF52540">
    <property type="entry name" value="P-loop containing nucleoside triphosphate hydrolases"/>
    <property type="match status" value="1"/>
</dbReference>
<evidence type="ECO:0000313" key="9">
    <source>
        <dbReference type="Proteomes" id="UP001589610"/>
    </source>
</evidence>
<dbReference type="PROSITE" id="PS51755">
    <property type="entry name" value="OMPR_PHOB"/>
    <property type="match status" value="1"/>
</dbReference>
<feature type="region of interest" description="Disordered" evidence="6">
    <location>
        <begin position="247"/>
        <end position="275"/>
    </location>
</feature>
<comment type="similarity">
    <text evidence="1">Belongs to the AfsR/DnrI/RedD regulatory family.</text>
</comment>
<evidence type="ECO:0000256" key="4">
    <source>
        <dbReference type="ARBA" id="ARBA00023163"/>
    </source>
</evidence>
<dbReference type="Gene3D" id="1.10.10.10">
    <property type="entry name" value="Winged helix-like DNA-binding domain superfamily/Winged helix DNA-binding domain"/>
    <property type="match status" value="1"/>
</dbReference>
<dbReference type="InterPro" id="IPR011990">
    <property type="entry name" value="TPR-like_helical_dom_sf"/>
</dbReference>
<evidence type="ECO:0000256" key="1">
    <source>
        <dbReference type="ARBA" id="ARBA00005820"/>
    </source>
</evidence>
<evidence type="ECO:0000256" key="3">
    <source>
        <dbReference type="ARBA" id="ARBA00023125"/>
    </source>
</evidence>
<dbReference type="InterPro" id="IPR027417">
    <property type="entry name" value="P-loop_NTPase"/>
</dbReference>
<feature type="DNA-binding region" description="OmpR/PhoB-type" evidence="5">
    <location>
        <begin position="1"/>
        <end position="97"/>
    </location>
</feature>
<keyword evidence="2" id="KW-0805">Transcription regulation</keyword>
<dbReference type="InterPro" id="IPR001867">
    <property type="entry name" value="OmpR/PhoB-type_DNA-bd"/>
</dbReference>
<keyword evidence="4" id="KW-0804">Transcription</keyword>
<dbReference type="PANTHER" id="PTHR35807">
    <property type="entry name" value="TRANSCRIPTIONAL REGULATOR REDD-RELATED"/>
    <property type="match status" value="1"/>
</dbReference>
<dbReference type="SMART" id="SM01043">
    <property type="entry name" value="BTAD"/>
    <property type="match status" value="1"/>
</dbReference>
<gene>
    <name evidence="8" type="ORF">ACFFRH_28300</name>
</gene>